<evidence type="ECO:0000313" key="2">
    <source>
        <dbReference type="Proteomes" id="UP000646579"/>
    </source>
</evidence>
<evidence type="ECO:0000313" key="1">
    <source>
        <dbReference type="EMBL" id="GHA30617.1"/>
    </source>
</evidence>
<keyword evidence="2" id="KW-1185">Reference proteome</keyword>
<comment type="caution">
    <text evidence="1">The sequence shown here is derived from an EMBL/GenBank/DDBJ whole genome shotgun (WGS) entry which is preliminary data.</text>
</comment>
<protein>
    <recommendedName>
        <fullName evidence="3">DUF1127 domain-containing protein</fullName>
    </recommendedName>
</protein>
<sequence>MTLLLSGERSKAAAAQPHVRSFPARLVKAWIDARRRRRALVALLELEEERLDDLGINRSLVLEAMRNPKARIGLDFAMARARRARGLTG</sequence>
<reference evidence="1" key="1">
    <citation type="journal article" date="2014" name="Int. J. Syst. Evol. Microbiol.">
        <title>Complete genome sequence of Corynebacterium casei LMG S-19264T (=DSM 44701T), isolated from a smear-ripened cheese.</title>
        <authorList>
            <consortium name="US DOE Joint Genome Institute (JGI-PGF)"/>
            <person name="Walter F."/>
            <person name="Albersmeier A."/>
            <person name="Kalinowski J."/>
            <person name="Ruckert C."/>
        </authorList>
    </citation>
    <scope>NUCLEOTIDE SEQUENCE</scope>
    <source>
        <strain evidence="1">KCTC 32437</strain>
    </source>
</reference>
<accession>A0A918S8W3</accession>
<reference evidence="1" key="2">
    <citation type="submission" date="2020-09" db="EMBL/GenBank/DDBJ databases">
        <authorList>
            <person name="Sun Q."/>
            <person name="Kim S."/>
        </authorList>
    </citation>
    <scope>NUCLEOTIDE SEQUENCE</scope>
    <source>
        <strain evidence="1">KCTC 32437</strain>
    </source>
</reference>
<gene>
    <name evidence="1" type="ORF">GCM10007989_28120</name>
</gene>
<proteinExistence type="predicted"/>
<name>A0A918S8W3_9HYPH</name>
<dbReference type="EMBL" id="BMZE01000003">
    <property type="protein sequence ID" value="GHA30617.1"/>
    <property type="molecule type" value="Genomic_DNA"/>
</dbReference>
<organism evidence="1 2">
    <name type="scientific">Devosia pacifica</name>
    <dbReference type="NCBI Taxonomy" id="1335967"/>
    <lineage>
        <taxon>Bacteria</taxon>
        <taxon>Pseudomonadati</taxon>
        <taxon>Pseudomonadota</taxon>
        <taxon>Alphaproteobacteria</taxon>
        <taxon>Hyphomicrobiales</taxon>
        <taxon>Devosiaceae</taxon>
        <taxon>Devosia</taxon>
    </lineage>
</organism>
<dbReference type="AlphaFoldDB" id="A0A918S8W3"/>
<dbReference type="Proteomes" id="UP000646579">
    <property type="component" value="Unassembled WGS sequence"/>
</dbReference>
<evidence type="ECO:0008006" key="3">
    <source>
        <dbReference type="Google" id="ProtNLM"/>
    </source>
</evidence>
<dbReference type="RefSeq" id="WP_189426359.1">
    <property type="nucleotide sequence ID" value="NZ_BMZE01000003.1"/>
</dbReference>